<reference evidence="2 3" key="1">
    <citation type="submission" date="2019-12" db="EMBL/GenBank/DDBJ databases">
        <authorList>
            <person name="Scholz U."/>
            <person name="Mascher M."/>
            <person name="Fiebig A."/>
        </authorList>
    </citation>
    <scope>NUCLEOTIDE SEQUENCE</scope>
</reference>
<evidence type="ECO:0000256" key="1">
    <source>
        <dbReference type="SAM" id="MobiDB-lite"/>
    </source>
</evidence>
<dbReference type="AlphaFoldDB" id="A0A7I8J625"/>
<feature type="region of interest" description="Disordered" evidence="1">
    <location>
        <begin position="42"/>
        <end position="64"/>
    </location>
</feature>
<feature type="compositionally biased region" description="Basic and acidic residues" evidence="1">
    <location>
        <begin position="53"/>
        <end position="64"/>
    </location>
</feature>
<evidence type="ECO:0000313" key="2">
    <source>
        <dbReference type="EMBL" id="CAA2626181.1"/>
    </source>
</evidence>
<gene>
    <name evidence="2" type="ORF">SI7747_09011888</name>
</gene>
<sequence>MPPPLVVSMASKIATTSSISGRRSGFASQHLFITFPSELGQHRGISGPKRSAHLPDDGRGDLGEGEVRVGHVAAVDLPQADPKAVDVALPVVGVAVEHLKATQKSQLASETR</sequence>
<accession>A0A7I8J625</accession>
<dbReference type="Proteomes" id="UP001189122">
    <property type="component" value="Unassembled WGS sequence"/>
</dbReference>
<evidence type="ECO:0000313" key="3">
    <source>
        <dbReference type="Proteomes" id="UP001189122"/>
    </source>
</evidence>
<keyword evidence="3" id="KW-1185">Reference proteome</keyword>
<dbReference type="EMBL" id="CACRZD030000009">
    <property type="protein sequence ID" value="CAA6665499.1"/>
    <property type="molecule type" value="Genomic_DNA"/>
</dbReference>
<organism evidence="2">
    <name type="scientific">Spirodela intermedia</name>
    <name type="common">Intermediate duckweed</name>
    <dbReference type="NCBI Taxonomy" id="51605"/>
    <lineage>
        <taxon>Eukaryota</taxon>
        <taxon>Viridiplantae</taxon>
        <taxon>Streptophyta</taxon>
        <taxon>Embryophyta</taxon>
        <taxon>Tracheophyta</taxon>
        <taxon>Spermatophyta</taxon>
        <taxon>Magnoliopsida</taxon>
        <taxon>Liliopsida</taxon>
        <taxon>Araceae</taxon>
        <taxon>Lemnoideae</taxon>
        <taxon>Spirodela</taxon>
    </lineage>
</organism>
<proteinExistence type="predicted"/>
<name>A0A7I8J625_SPIIN</name>
<dbReference type="EMBL" id="LR743596">
    <property type="protein sequence ID" value="CAA2626181.1"/>
    <property type="molecule type" value="Genomic_DNA"/>
</dbReference>
<protein>
    <submittedName>
        <fullName evidence="2">Uncharacterized protein</fullName>
    </submittedName>
</protein>